<feature type="binding site" evidence="1">
    <location>
        <position position="242"/>
    </location>
    <ligand>
        <name>[2Fe-2S] cluster</name>
        <dbReference type="ChEBI" id="CHEBI:190135"/>
    </ligand>
</feature>
<keyword evidence="1" id="KW-0408">Iron</keyword>
<dbReference type="GO" id="GO:0016491">
    <property type="term" value="F:oxidoreductase activity"/>
    <property type="evidence" value="ECO:0007669"/>
    <property type="project" value="InterPro"/>
</dbReference>
<dbReference type="GO" id="GO:0050660">
    <property type="term" value="F:flavin adenine dinucleotide binding"/>
    <property type="evidence" value="ECO:0007669"/>
    <property type="project" value="InterPro"/>
</dbReference>
<dbReference type="InterPro" id="IPR017938">
    <property type="entry name" value="Riboflavin_synthase-like_b-brl"/>
</dbReference>
<dbReference type="InterPro" id="IPR001433">
    <property type="entry name" value="OxRdtase_FAD/NAD-bd"/>
</dbReference>
<protein>
    <submittedName>
        <fullName evidence="3">Dihydroorotate dehydrogenase electron transfer subunit</fullName>
    </submittedName>
</protein>
<dbReference type="InterPro" id="IPR006058">
    <property type="entry name" value="2Fe2S_fd_BS"/>
</dbReference>
<reference evidence="4" key="1">
    <citation type="submission" date="2017-06" db="EMBL/GenBank/DDBJ databases">
        <authorList>
            <person name="Varghese N."/>
            <person name="Submissions S."/>
        </authorList>
    </citation>
    <scope>NUCLEOTIDE SEQUENCE [LARGE SCALE GENOMIC DNA]</scope>
    <source>
        <strain evidence="4">JAD2</strain>
    </source>
</reference>
<keyword evidence="1" id="KW-0479">Metal-binding</keyword>
<dbReference type="NCBIfam" id="NF000796">
    <property type="entry name" value="PRK00054.1-1"/>
    <property type="match status" value="1"/>
</dbReference>
<dbReference type="PANTHER" id="PTHR43513">
    <property type="entry name" value="DIHYDROOROTATE DEHYDROGENASE B (NAD(+)), ELECTRON TRANSFER SUBUNIT"/>
    <property type="match status" value="1"/>
</dbReference>
<dbReference type="RefSeq" id="WP_088572016.1">
    <property type="nucleotide sequence ID" value="NZ_FYEK01000054.1"/>
</dbReference>
<feature type="binding site" evidence="1">
    <location>
        <position position="237"/>
    </location>
    <ligand>
        <name>[2Fe-2S] cluster</name>
        <dbReference type="ChEBI" id="CHEBI:190135"/>
    </ligand>
</feature>
<dbReference type="PIRSF" id="PIRSF006816">
    <property type="entry name" value="Cyc3_hyd_g"/>
    <property type="match status" value="1"/>
</dbReference>
<dbReference type="GO" id="GO:0006221">
    <property type="term" value="P:pyrimidine nucleotide biosynthetic process"/>
    <property type="evidence" value="ECO:0007669"/>
    <property type="project" value="InterPro"/>
</dbReference>
<dbReference type="OrthoDB" id="9789468at2"/>
<keyword evidence="1" id="KW-0411">Iron-sulfur</keyword>
<evidence type="ECO:0000313" key="4">
    <source>
        <dbReference type="Proteomes" id="UP000197025"/>
    </source>
</evidence>
<dbReference type="Gene3D" id="3.40.50.80">
    <property type="entry name" value="Nucleotide-binding domain of ferredoxin-NADP reductase (FNR) module"/>
    <property type="match status" value="1"/>
</dbReference>
<dbReference type="SUPFAM" id="SSF63380">
    <property type="entry name" value="Riboflavin synthase domain-like"/>
    <property type="match status" value="1"/>
</dbReference>
<comment type="cofactor">
    <cofactor evidence="1">
        <name>[2Fe-2S] cluster</name>
        <dbReference type="ChEBI" id="CHEBI:190135"/>
    </cofactor>
    <text evidence="1">Binds 1 [2Fe-2S] cluster per subunit.</text>
</comment>
<proteinExistence type="predicted"/>
<dbReference type="Pfam" id="PF00175">
    <property type="entry name" value="NAD_binding_1"/>
    <property type="match status" value="1"/>
</dbReference>
<name>A0A212RH84_9CHLR</name>
<dbReference type="GO" id="GO:0051537">
    <property type="term" value="F:2 iron, 2 sulfur cluster binding"/>
    <property type="evidence" value="ECO:0007669"/>
    <property type="project" value="UniProtKB-KW"/>
</dbReference>
<dbReference type="AlphaFoldDB" id="A0A212RH84"/>
<dbReference type="InterPro" id="IPR012165">
    <property type="entry name" value="Cyt_c3_hydrogenase_gsu"/>
</dbReference>
<dbReference type="Proteomes" id="UP000197025">
    <property type="component" value="Unassembled WGS sequence"/>
</dbReference>
<dbReference type="InterPro" id="IPR019480">
    <property type="entry name" value="Dihydroorotate_DH_Fe-S-bd"/>
</dbReference>
<dbReference type="PROSITE" id="PS00197">
    <property type="entry name" value="2FE2S_FER_1"/>
    <property type="match status" value="1"/>
</dbReference>
<sequence length="275" mass="29411">MSLPVGESTSERAWEGNPIRFPMGGAGGLPRAARVVRVIPESERVKTLILDLRLPAQPGQFVMVWLPDYEEKPFSLAEADPVGLTVARVGPFSTALHRLEPGDPVWIRGPLGHGFTLEGRRILLVGGGYGVAPLAFLAREALARGMEVTALTAARTATDVLYAERFRALGARVVVATEDGSAGERGRAPEVARRLLEREAYDALYGCGPEGMLEALRTLAAERGLPAQLSYEAYMRCGIGLCGSCEREGRVLCLEGPVLRFAPDGGPPEEGTGFA</sequence>
<organism evidence="3 4">
    <name type="scientific">Thermoflexus hugenholtzii JAD2</name>
    <dbReference type="NCBI Taxonomy" id="877466"/>
    <lineage>
        <taxon>Bacteria</taxon>
        <taxon>Bacillati</taxon>
        <taxon>Chloroflexota</taxon>
        <taxon>Thermoflexia</taxon>
        <taxon>Thermoflexales</taxon>
        <taxon>Thermoflexaceae</taxon>
        <taxon>Thermoflexus</taxon>
    </lineage>
</organism>
<dbReference type="PANTHER" id="PTHR43513:SF3">
    <property type="entry name" value="DIHYDROOROTATE DEHYDROGENASE B (NAD(+)), ELECTRON TRANSFER SUBUNIT-RELATED"/>
    <property type="match status" value="1"/>
</dbReference>
<evidence type="ECO:0000256" key="1">
    <source>
        <dbReference type="PIRSR" id="PIRSR006816-2"/>
    </source>
</evidence>
<dbReference type="Gene3D" id="2.40.30.10">
    <property type="entry name" value="Translation factors"/>
    <property type="match status" value="1"/>
</dbReference>
<dbReference type="SUPFAM" id="SSF52343">
    <property type="entry name" value="Ferredoxin reductase-like, C-terminal NADP-linked domain"/>
    <property type="match status" value="1"/>
</dbReference>
<gene>
    <name evidence="3" type="ORF">SAMN02746019_00015010</name>
</gene>
<feature type="binding site" evidence="1">
    <location>
        <position position="253"/>
    </location>
    <ligand>
        <name>[2Fe-2S] cluster</name>
        <dbReference type="ChEBI" id="CHEBI:190135"/>
    </ligand>
</feature>
<dbReference type="Pfam" id="PF10418">
    <property type="entry name" value="DHODB_Fe-S_bind"/>
    <property type="match status" value="1"/>
</dbReference>
<feature type="domain" description="FAD-binding FR-type" evidence="2">
    <location>
        <begin position="28"/>
        <end position="117"/>
    </location>
</feature>
<keyword evidence="1" id="KW-0001">2Fe-2S</keyword>
<keyword evidence="4" id="KW-1185">Reference proteome</keyword>
<evidence type="ECO:0000259" key="2">
    <source>
        <dbReference type="PROSITE" id="PS51384"/>
    </source>
</evidence>
<dbReference type="EMBL" id="FYEK01000054">
    <property type="protein sequence ID" value="SNB71776.1"/>
    <property type="molecule type" value="Genomic_DNA"/>
</dbReference>
<dbReference type="InterPro" id="IPR017927">
    <property type="entry name" value="FAD-bd_FR_type"/>
</dbReference>
<dbReference type="InParanoid" id="A0A212RH84"/>
<dbReference type="PROSITE" id="PS51384">
    <property type="entry name" value="FAD_FR"/>
    <property type="match status" value="1"/>
</dbReference>
<feature type="binding site" evidence="1">
    <location>
        <position position="245"/>
    </location>
    <ligand>
        <name>[2Fe-2S] cluster</name>
        <dbReference type="ChEBI" id="CHEBI:190135"/>
    </ligand>
</feature>
<dbReference type="GO" id="GO:0046872">
    <property type="term" value="F:metal ion binding"/>
    <property type="evidence" value="ECO:0007669"/>
    <property type="project" value="UniProtKB-KW"/>
</dbReference>
<dbReference type="InterPro" id="IPR050353">
    <property type="entry name" value="PyrK_electron_transfer"/>
</dbReference>
<dbReference type="InterPro" id="IPR039261">
    <property type="entry name" value="FNR_nucleotide-bd"/>
</dbReference>
<accession>A0A212RH84</accession>
<dbReference type="FunCoup" id="A0A212RH84">
    <property type="interactions" value="260"/>
</dbReference>
<evidence type="ECO:0000313" key="3">
    <source>
        <dbReference type="EMBL" id="SNB71776.1"/>
    </source>
</evidence>